<comment type="function">
    <text evidence="11 15">F(1)F(0) ATP synthase produces ATP from ADP in the presence of a proton or sodium gradient. F-type ATPases consist of two structural domains, F(1) containing the extramembraneous catalytic core and F(0) containing the membrane proton channel, linked together by a central stalk and a peripheral stalk. During catalysis, ATP synthesis in the catalytic domain of F(1) is coupled via a rotary mechanism of the central stalk subunits to proton translocation.</text>
</comment>
<dbReference type="RefSeq" id="WP_320554824.1">
    <property type="nucleotide sequence ID" value="NZ_JAXDAE010000002.1"/>
</dbReference>
<keyword evidence="6 15" id="KW-0375">Hydrogen ion transport</keyword>
<dbReference type="PANTHER" id="PTHR33445:SF1">
    <property type="entry name" value="ATP SYNTHASE SUBUNIT B"/>
    <property type="match status" value="1"/>
</dbReference>
<keyword evidence="4 15" id="KW-0138">CF(0)</keyword>
<dbReference type="PANTHER" id="PTHR33445">
    <property type="entry name" value="ATP SYNTHASE SUBUNIT B', CHLOROPLASTIC"/>
    <property type="match status" value="1"/>
</dbReference>
<evidence type="ECO:0000256" key="1">
    <source>
        <dbReference type="ARBA" id="ARBA00005513"/>
    </source>
</evidence>
<dbReference type="EMBL" id="JAXDAE010000002">
    <property type="protein sequence ID" value="MDY2586454.1"/>
    <property type="molecule type" value="Genomic_DNA"/>
</dbReference>
<keyword evidence="7 15" id="KW-1133">Transmembrane helix</keyword>
<dbReference type="SUPFAM" id="SSF81573">
    <property type="entry name" value="F1F0 ATP synthase subunit B, membrane domain"/>
    <property type="match status" value="1"/>
</dbReference>
<dbReference type="Pfam" id="PF00430">
    <property type="entry name" value="ATP-synt_B"/>
    <property type="match status" value="1"/>
</dbReference>
<dbReference type="InterPro" id="IPR005864">
    <property type="entry name" value="ATP_synth_F0_bsu_bac"/>
</dbReference>
<protein>
    <recommendedName>
        <fullName evidence="15">ATP synthase subunit b</fullName>
    </recommendedName>
    <alternativeName>
        <fullName evidence="15">ATP synthase F(0) sector subunit b</fullName>
    </alternativeName>
    <alternativeName>
        <fullName evidence="15">ATPase subunit I</fullName>
    </alternativeName>
    <alternativeName>
        <fullName evidence="15">F-type ATPase subunit b</fullName>
        <shortName evidence="15">F-ATPase subunit b</shortName>
    </alternativeName>
</protein>
<feature type="coiled-coil region" evidence="17">
    <location>
        <begin position="36"/>
        <end position="91"/>
    </location>
</feature>
<comment type="similarity">
    <text evidence="1 15 16">Belongs to the ATPase B chain family.</text>
</comment>
<accession>A0ABU5ENW9</accession>
<proteinExistence type="inferred from homology"/>
<evidence type="ECO:0000256" key="16">
    <source>
        <dbReference type="RuleBase" id="RU003848"/>
    </source>
</evidence>
<feature type="transmembrane region" description="Helical" evidence="15">
    <location>
        <begin position="12"/>
        <end position="32"/>
    </location>
</feature>
<comment type="caution">
    <text evidence="18">The sequence shown here is derived from an EMBL/GenBank/DDBJ whole genome shotgun (WGS) entry which is preliminary data.</text>
</comment>
<dbReference type="InterPro" id="IPR050059">
    <property type="entry name" value="ATP_synthase_B_chain"/>
</dbReference>
<dbReference type="NCBIfam" id="TIGR01144">
    <property type="entry name" value="ATP_synt_b"/>
    <property type="match status" value="1"/>
</dbReference>
<evidence type="ECO:0000256" key="11">
    <source>
        <dbReference type="ARBA" id="ARBA00025198"/>
    </source>
</evidence>
<comment type="subunit">
    <text evidence="13">F-type ATPases have 2 components, F(1) - the catalytic core - and F(0) - the membrane proton channel. F(1) has five subunits: alpha(3), beta(3), gamma(1), delta(1), epsilon(1). F(0) has four main subunits: a(1), b(2) and c(10-14). The alpha and beta chains form an alternating ring which encloses part of the gamma chain. F(1) is attached to F(0) by a central stalk formed by the gamma and epsilon chains, while a peripheral stalk is formed by the delta and b chains.</text>
</comment>
<name>A0ABU5ENW9_9FLAO</name>
<evidence type="ECO:0000256" key="14">
    <source>
        <dbReference type="ARBA" id="ARBA00037847"/>
    </source>
</evidence>
<keyword evidence="5 15" id="KW-0812">Transmembrane</keyword>
<evidence type="ECO:0000256" key="4">
    <source>
        <dbReference type="ARBA" id="ARBA00022547"/>
    </source>
</evidence>
<dbReference type="NCBIfam" id="NF011041">
    <property type="entry name" value="PRK14471.1"/>
    <property type="match status" value="1"/>
</dbReference>
<keyword evidence="19" id="KW-1185">Reference proteome</keyword>
<evidence type="ECO:0000256" key="15">
    <source>
        <dbReference type="HAMAP-Rule" id="MF_01398"/>
    </source>
</evidence>
<dbReference type="Proteomes" id="UP001285855">
    <property type="component" value="Unassembled WGS sequence"/>
</dbReference>
<dbReference type="CDD" id="cd06503">
    <property type="entry name" value="ATP-synt_Fo_b"/>
    <property type="match status" value="1"/>
</dbReference>
<evidence type="ECO:0000256" key="3">
    <source>
        <dbReference type="ARBA" id="ARBA00022475"/>
    </source>
</evidence>
<dbReference type="Gene3D" id="1.20.5.620">
    <property type="entry name" value="F1F0 ATP synthase subunit B, membrane domain"/>
    <property type="match status" value="1"/>
</dbReference>
<evidence type="ECO:0000256" key="2">
    <source>
        <dbReference type="ARBA" id="ARBA00022448"/>
    </source>
</evidence>
<evidence type="ECO:0000313" key="19">
    <source>
        <dbReference type="Proteomes" id="UP001285855"/>
    </source>
</evidence>
<gene>
    <name evidence="15" type="primary">atpF</name>
    <name evidence="18" type="ORF">SNF14_03840</name>
</gene>
<keyword evidence="9 15" id="KW-0472">Membrane</keyword>
<dbReference type="InterPro" id="IPR002146">
    <property type="entry name" value="ATP_synth_b/b'su_bac/chlpt"/>
</dbReference>
<evidence type="ECO:0000256" key="10">
    <source>
        <dbReference type="ARBA" id="ARBA00023310"/>
    </source>
</evidence>
<comment type="function">
    <text evidence="12">Component of the F(0) channel, it forms part of the peripheral stalk, linking F(1) to F(0). The b'-subunit is a diverged and duplicated form of b found in plants and photosynthetic bacteria.</text>
</comment>
<evidence type="ECO:0000256" key="8">
    <source>
        <dbReference type="ARBA" id="ARBA00023065"/>
    </source>
</evidence>
<dbReference type="InterPro" id="IPR028987">
    <property type="entry name" value="ATP_synth_B-like_membr_sf"/>
</dbReference>
<evidence type="ECO:0000256" key="17">
    <source>
        <dbReference type="SAM" id="Coils"/>
    </source>
</evidence>
<keyword evidence="3 15" id="KW-1003">Cell membrane</keyword>
<evidence type="ECO:0000256" key="9">
    <source>
        <dbReference type="ARBA" id="ARBA00023136"/>
    </source>
</evidence>
<comment type="subunit">
    <text evidence="15">F-type ATPases have 2 components, F(1) - the catalytic core - and F(0) - the membrane proton channel. F(1) has five subunits: alpha(3), beta(3), gamma(1), delta(1), epsilon(1). F(0) has three main subunits: a(1), b(2) and c(10-14). The alpha and beta chains form an alternating ring which encloses part of the gamma chain. F(1) is attached to F(0) by a central stalk formed by the gamma and epsilon chains, while a peripheral stalk is formed by the delta and b chains.</text>
</comment>
<keyword evidence="17" id="KW-0175">Coiled coil</keyword>
<keyword evidence="8 15" id="KW-0406">Ion transport</keyword>
<evidence type="ECO:0000313" key="18">
    <source>
        <dbReference type="EMBL" id="MDY2586454.1"/>
    </source>
</evidence>
<dbReference type="HAMAP" id="MF_01398">
    <property type="entry name" value="ATP_synth_b_bprime"/>
    <property type="match status" value="1"/>
</dbReference>
<reference evidence="18 19" key="1">
    <citation type="submission" date="2023-11" db="EMBL/GenBank/DDBJ databases">
        <title>Winogradskyella pelagius sp. nov., isolated from coastal sediment.</title>
        <authorList>
            <person name="Li F."/>
        </authorList>
    </citation>
    <scope>NUCLEOTIDE SEQUENCE [LARGE SCALE GENOMIC DNA]</scope>
    <source>
        <strain evidence="18 19">KCTC 23502</strain>
    </source>
</reference>
<sequence length="166" mass="18782">MEQLLNDFSPGLFIVQTILFLLLIFLMVKFAWKPILNSLNDREEGIKTALDAAENAKKEMENLNADNERLLKEARIEREALLKEAREMKDKIISDATNEAQDKAGKMIEQAQAAIETEKKAAMAELKSHVAGLSIEIAEKVVREELSNKDKQLKLVEEMLGETKLN</sequence>
<organism evidence="18 19">
    <name type="scientific">Winogradskyella aquimaris</name>
    <dbReference type="NCBI Taxonomy" id="864074"/>
    <lineage>
        <taxon>Bacteria</taxon>
        <taxon>Pseudomonadati</taxon>
        <taxon>Bacteroidota</taxon>
        <taxon>Flavobacteriia</taxon>
        <taxon>Flavobacteriales</taxon>
        <taxon>Flavobacteriaceae</taxon>
        <taxon>Winogradskyella</taxon>
    </lineage>
</organism>
<evidence type="ECO:0000256" key="5">
    <source>
        <dbReference type="ARBA" id="ARBA00022692"/>
    </source>
</evidence>
<keyword evidence="10 15" id="KW-0066">ATP synthesis</keyword>
<evidence type="ECO:0000256" key="6">
    <source>
        <dbReference type="ARBA" id="ARBA00022781"/>
    </source>
</evidence>
<evidence type="ECO:0000256" key="12">
    <source>
        <dbReference type="ARBA" id="ARBA00025614"/>
    </source>
</evidence>
<evidence type="ECO:0000256" key="7">
    <source>
        <dbReference type="ARBA" id="ARBA00022989"/>
    </source>
</evidence>
<comment type="subcellular location">
    <subcellularLocation>
        <location evidence="15">Cell membrane</location>
        <topology evidence="15">Single-pass membrane protein</topology>
    </subcellularLocation>
    <subcellularLocation>
        <location evidence="14">Endomembrane system</location>
        <topology evidence="14">Single-pass membrane protein</topology>
    </subcellularLocation>
</comment>
<keyword evidence="2 15" id="KW-0813">Transport</keyword>
<evidence type="ECO:0000256" key="13">
    <source>
        <dbReference type="ARBA" id="ARBA00026054"/>
    </source>
</evidence>